<proteinExistence type="predicted"/>
<dbReference type="Gene3D" id="1.10.10.10">
    <property type="entry name" value="Winged helix-like DNA-binding domain superfamily/Winged helix DNA-binding domain"/>
    <property type="match status" value="1"/>
</dbReference>
<dbReference type="SUPFAM" id="SSF46785">
    <property type="entry name" value="Winged helix' DNA-binding domain"/>
    <property type="match status" value="1"/>
</dbReference>
<keyword evidence="6" id="KW-1185">Reference proteome</keyword>
<accession>A0A6L7FYA4</accession>
<dbReference type="PANTHER" id="PTHR42756">
    <property type="entry name" value="TRANSCRIPTIONAL REGULATOR, MARR"/>
    <property type="match status" value="1"/>
</dbReference>
<dbReference type="InterPro" id="IPR036390">
    <property type="entry name" value="WH_DNA-bd_sf"/>
</dbReference>
<name>A0A6L7FYA4_9RHOB</name>
<dbReference type="SMART" id="SM00347">
    <property type="entry name" value="HTH_MARR"/>
    <property type="match status" value="1"/>
</dbReference>
<evidence type="ECO:0000259" key="4">
    <source>
        <dbReference type="PROSITE" id="PS50995"/>
    </source>
</evidence>
<keyword evidence="1" id="KW-0805">Transcription regulation</keyword>
<feature type="domain" description="HTH marR-type" evidence="4">
    <location>
        <begin position="11"/>
        <end position="143"/>
    </location>
</feature>
<keyword evidence="3" id="KW-0804">Transcription</keyword>
<dbReference type="InterPro" id="IPR036388">
    <property type="entry name" value="WH-like_DNA-bd_sf"/>
</dbReference>
<dbReference type="PROSITE" id="PS01117">
    <property type="entry name" value="HTH_MARR_1"/>
    <property type="match status" value="1"/>
</dbReference>
<gene>
    <name evidence="5" type="ORF">GR170_00140</name>
</gene>
<evidence type="ECO:0000313" key="5">
    <source>
        <dbReference type="EMBL" id="MXN16228.1"/>
    </source>
</evidence>
<dbReference type="InterPro" id="IPR011991">
    <property type="entry name" value="ArsR-like_HTH"/>
</dbReference>
<comment type="caution">
    <text evidence="5">The sequence shown here is derived from an EMBL/GenBank/DDBJ whole genome shotgun (WGS) entry which is preliminary data.</text>
</comment>
<organism evidence="5 6">
    <name type="scientific">Pseudooceanicola albus</name>
    <dbReference type="NCBI Taxonomy" id="2692189"/>
    <lineage>
        <taxon>Bacteria</taxon>
        <taxon>Pseudomonadati</taxon>
        <taxon>Pseudomonadota</taxon>
        <taxon>Alphaproteobacteria</taxon>
        <taxon>Rhodobacterales</taxon>
        <taxon>Paracoccaceae</taxon>
        <taxon>Pseudooceanicola</taxon>
    </lineage>
</organism>
<dbReference type="GO" id="GO:0003700">
    <property type="term" value="F:DNA-binding transcription factor activity"/>
    <property type="evidence" value="ECO:0007669"/>
    <property type="project" value="InterPro"/>
</dbReference>
<dbReference type="EMBL" id="WUMU01000001">
    <property type="protein sequence ID" value="MXN16228.1"/>
    <property type="molecule type" value="Genomic_DNA"/>
</dbReference>
<dbReference type="Proteomes" id="UP000477911">
    <property type="component" value="Unassembled WGS sequence"/>
</dbReference>
<dbReference type="PANTHER" id="PTHR42756:SF1">
    <property type="entry name" value="TRANSCRIPTIONAL REPRESSOR OF EMRAB OPERON"/>
    <property type="match status" value="1"/>
</dbReference>
<dbReference type="PROSITE" id="PS50995">
    <property type="entry name" value="HTH_MARR_2"/>
    <property type="match status" value="1"/>
</dbReference>
<dbReference type="Pfam" id="PF12802">
    <property type="entry name" value="MarR_2"/>
    <property type="match status" value="1"/>
</dbReference>
<dbReference type="GO" id="GO:0003677">
    <property type="term" value="F:DNA binding"/>
    <property type="evidence" value="ECO:0007669"/>
    <property type="project" value="UniProtKB-KW"/>
</dbReference>
<evidence type="ECO:0000256" key="1">
    <source>
        <dbReference type="ARBA" id="ARBA00023015"/>
    </source>
</evidence>
<evidence type="ECO:0000256" key="2">
    <source>
        <dbReference type="ARBA" id="ARBA00023125"/>
    </source>
</evidence>
<evidence type="ECO:0000256" key="3">
    <source>
        <dbReference type="ARBA" id="ARBA00023163"/>
    </source>
</evidence>
<dbReference type="AlphaFoldDB" id="A0A6L7FYA4"/>
<evidence type="ECO:0000313" key="6">
    <source>
        <dbReference type="Proteomes" id="UP000477911"/>
    </source>
</evidence>
<reference evidence="5 6" key="1">
    <citation type="submission" date="2019-12" db="EMBL/GenBank/DDBJ databases">
        <authorList>
            <person name="Li M."/>
        </authorList>
    </citation>
    <scope>NUCLEOTIDE SEQUENCE [LARGE SCALE GENOMIC DNA]</scope>
    <source>
        <strain evidence="5 6">GBMRC 2024</strain>
    </source>
</reference>
<dbReference type="CDD" id="cd00090">
    <property type="entry name" value="HTH_ARSR"/>
    <property type="match status" value="1"/>
</dbReference>
<dbReference type="InterPro" id="IPR000835">
    <property type="entry name" value="HTH_MarR-typ"/>
</dbReference>
<dbReference type="RefSeq" id="WP_160890782.1">
    <property type="nucleotide sequence ID" value="NZ_WUMU01000001.1"/>
</dbReference>
<dbReference type="InterPro" id="IPR023187">
    <property type="entry name" value="Tscrpt_reg_MarR-type_CS"/>
</dbReference>
<keyword evidence="2 5" id="KW-0238">DNA-binding</keyword>
<dbReference type="PRINTS" id="PR00598">
    <property type="entry name" value="HTHMARR"/>
</dbReference>
<sequence>MDEQNTPYRLHDSLGYWLSLAARLQERRLDDRLREIGLTRITWCILLGLANEGLSQPSELADFVGIDRTATSRALRQMEEAGLLSRDPGTDDRRTRRIGLTPEGHMALAQAIPFALQNTAVMTDRLAPGEKEQLLRLLAKVSEGDKGGLRTF</sequence>
<protein>
    <submittedName>
        <fullName evidence="5">Winged helix DNA-binding protein</fullName>
    </submittedName>
</protein>